<keyword evidence="2" id="KW-0472">Membrane</keyword>
<keyword evidence="2" id="KW-1133">Transmembrane helix</keyword>
<evidence type="ECO:0000259" key="3">
    <source>
        <dbReference type="Pfam" id="PF03466"/>
    </source>
</evidence>
<reference evidence="4 5" key="1">
    <citation type="journal article" date="2008" name="BMC Genomics">
        <title>The missing link: Bordetella petrii is endowed with both the metabolic versatility of environmental bacteria and virulence traits of pathogenic Bordetellae.</title>
        <authorList>
            <person name="Gross R."/>
            <person name="Guzman C.A."/>
            <person name="Sebaihia M."/>
            <person name="Martins Dos Santos V.A."/>
            <person name="Pieper D.H."/>
            <person name="Koebnik R."/>
            <person name="Lechner M."/>
            <person name="Bartels D."/>
            <person name="Buhrmester J."/>
            <person name="Choudhuri J.V."/>
            <person name="Ebensen T."/>
            <person name="Gaigalat L."/>
            <person name="Herrmann S."/>
            <person name="Khachane A.N."/>
            <person name="Larisch C."/>
            <person name="Link S."/>
            <person name="Linke B."/>
            <person name="Meyer F."/>
            <person name="Mormann S."/>
            <person name="Nakunst D."/>
            <person name="Rueckert C."/>
            <person name="Schneiker-Bekel S."/>
            <person name="Schulze K."/>
            <person name="Vorhoelter F.J."/>
            <person name="Yevsa T."/>
            <person name="Engle J.T."/>
            <person name="Goldman W.E."/>
            <person name="Puehler A."/>
            <person name="Goebel U.B."/>
            <person name="Goesmann A."/>
            <person name="Bloecker H."/>
            <person name="Kaiser O."/>
            <person name="Martinez-Arias R."/>
        </authorList>
    </citation>
    <scope>NUCLEOTIDE SEQUENCE [LARGE SCALE GENOMIC DNA]</scope>
    <source>
        <strain evidence="5">ATCC BAA-461 / DSM 12804 / CCUG 43448 / CIP 107267 / Se-1111R</strain>
    </source>
</reference>
<proteinExistence type="inferred from homology"/>
<sequence length="135" mass="15120">MIMKAAGQAAKKARAHCAAKSGPRPRFIHDTHPVINIDIRQDINKAKMKRRRVGLMVAMAEAGLGIMYCPHTLTREALASGRLQRVLTGWRTPHRTLYAVWPQQQLPRKVRALLEHLSDFARQTPLLQGDEAPAA</sequence>
<dbReference type="Pfam" id="PF03466">
    <property type="entry name" value="LysR_substrate"/>
    <property type="match status" value="1"/>
</dbReference>
<protein>
    <recommendedName>
        <fullName evidence="3">LysR substrate-binding domain-containing protein</fullName>
    </recommendedName>
</protein>
<dbReference type="AlphaFoldDB" id="A9IHI8"/>
<evidence type="ECO:0000313" key="5">
    <source>
        <dbReference type="Proteomes" id="UP000001225"/>
    </source>
</evidence>
<evidence type="ECO:0000313" key="4">
    <source>
        <dbReference type="EMBL" id="CAP45226.1"/>
    </source>
</evidence>
<dbReference type="STRING" id="94624.Bpet4874"/>
<gene>
    <name evidence="4" type="ordered locus">Bpet4874</name>
</gene>
<feature type="domain" description="LysR substrate-binding" evidence="3">
    <location>
        <begin position="54"/>
        <end position="119"/>
    </location>
</feature>
<evidence type="ECO:0000256" key="2">
    <source>
        <dbReference type="SAM" id="Phobius"/>
    </source>
</evidence>
<organism evidence="4 5">
    <name type="scientific">Bordetella petrii (strain ATCC BAA-461 / DSM 12804 / CCUG 43448 / CIP 107267 / Se-1111R)</name>
    <dbReference type="NCBI Taxonomy" id="340100"/>
    <lineage>
        <taxon>Bacteria</taxon>
        <taxon>Pseudomonadati</taxon>
        <taxon>Pseudomonadota</taxon>
        <taxon>Betaproteobacteria</taxon>
        <taxon>Burkholderiales</taxon>
        <taxon>Alcaligenaceae</taxon>
        <taxon>Bordetella</taxon>
    </lineage>
</organism>
<dbReference type="InterPro" id="IPR005119">
    <property type="entry name" value="LysR_subst-bd"/>
</dbReference>
<accession>A9IHI8</accession>
<dbReference type="PANTHER" id="PTHR30537:SF5">
    <property type="entry name" value="HTH-TYPE TRANSCRIPTIONAL ACTIVATOR TTDR-RELATED"/>
    <property type="match status" value="1"/>
</dbReference>
<dbReference type="KEGG" id="bpt:Bpet4874"/>
<name>A9IHI8_BORPD</name>
<dbReference type="EMBL" id="AM902716">
    <property type="protein sequence ID" value="CAP45226.1"/>
    <property type="molecule type" value="Genomic_DNA"/>
</dbReference>
<keyword evidence="5" id="KW-1185">Reference proteome</keyword>
<comment type="similarity">
    <text evidence="1">Belongs to the LysR transcriptional regulatory family.</text>
</comment>
<dbReference type="InterPro" id="IPR058163">
    <property type="entry name" value="LysR-type_TF_proteobact-type"/>
</dbReference>
<keyword evidence="2" id="KW-0812">Transmembrane</keyword>
<evidence type="ECO:0000256" key="1">
    <source>
        <dbReference type="ARBA" id="ARBA00009437"/>
    </source>
</evidence>
<dbReference type="Proteomes" id="UP000001225">
    <property type="component" value="Chromosome"/>
</dbReference>
<dbReference type="eggNOG" id="COG0583">
    <property type="taxonomic scope" value="Bacteria"/>
</dbReference>
<dbReference type="PANTHER" id="PTHR30537">
    <property type="entry name" value="HTH-TYPE TRANSCRIPTIONAL REGULATOR"/>
    <property type="match status" value="1"/>
</dbReference>
<feature type="transmembrane region" description="Helical" evidence="2">
    <location>
        <begin position="53"/>
        <end position="73"/>
    </location>
</feature>
<dbReference type="SUPFAM" id="SSF53850">
    <property type="entry name" value="Periplasmic binding protein-like II"/>
    <property type="match status" value="1"/>
</dbReference>
<dbReference type="Gene3D" id="3.40.190.290">
    <property type="match status" value="1"/>
</dbReference>